<proteinExistence type="predicted"/>
<protein>
    <submittedName>
        <fullName evidence="3">PP2Cc</fullName>
    </submittedName>
</protein>
<feature type="domain" description="PPM-type phosphatase" evidence="2">
    <location>
        <begin position="189"/>
        <end position="497"/>
    </location>
</feature>
<dbReference type="InterPro" id="IPR036457">
    <property type="entry name" value="PPM-type-like_dom_sf"/>
</dbReference>
<dbReference type="SMART" id="SM00332">
    <property type="entry name" value="PP2Cc"/>
    <property type="match status" value="1"/>
</dbReference>
<evidence type="ECO:0000256" key="1">
    <source>
        <dbReference type="SAM" id="MobiDB-lite"/>
    </source>
</evidence>
<dbReference type="Proteomes" id="UP001307889">
    <property type="component" value="Chromosome 14"/>
</dbReference>
<dbReference type="PANTHER" id="PTHR21586:SF0">
    <property type="entry name" value="PP2C-LIKE DOMAIN-CONTAINING PROTEIN CG9801"/>
    <property type="match status" value="1"/>
</dbReference>
<dbReference type="SUPFAM" id="SSF81606">
    <property type="entry name" value="PP2C-like"/>
    <property type="match status" value="1"/>
</dbReference>
<reference evidence="3 4" key="1">
    <citation type="submission" date="2023-09" db="EMBL/GenBank/DDBJ databases">
        <title>Nesidiocoris tenuis whole genome shotgun sequence.</title>
        <authorList>
            <person name="Shibata T."/>
            <person name="Shimoda M."/>
            <person name="Kobayashi T."/>
            <person name="Uehara T."/>
        </authorList>
    </citation>
    <scope>NUCLEOTIDE SEQUENCE [LARGE SCALE GENOMIC DNA]</scope>
    <source>
        <strain evidence="3 4">Japan</strain>
    </source>
</reference>
<evidence type="ECO:0000313" key="3">
    <source>
        <dbReference type="EMBL" id="BET02221.1"/>
    </source>
</evidence>
<organism evidence="3 4">
    <name type="scientific">Nesidiocoris tenuis</name>
    <dbReference type="NCBI Taxonomy" id="355587"/>
    <lineage>
        <taxon>Eukaryota</taxon>
        <taxon>Metazoa</taxon>
        <taxon>Ecdysozoa</taxon>
        <taxon>Arthropoda</taxon>
        <taxon>Hexapoda</taxon>
        <taxon>Insecta</taxon>
        <taxon>Pterygota</taxon>
        <taxon>Neoptera</taxon>
        <taxon>Paraneoptera</taxon>
        <taxon>Hemiptera</taxon>
        <taxon>Heteroptera</taxon>
        <taxon>Panheteroptera</taxon>
        <taxon>Cimicomorpha</taxon>
        <taxon>Miridae</taxon>
        <taxon>Dicyphina</taxon>
        <taxon>Nesidiocoris</taxon>
    </lineage>
</organism>
<dbReference type="InterPro" id="IPR001932">
    <property type="entry name" value="PPM-type_phosphatase-like_dom"/>
</dbReference>
<accession>A0ABN7BCW9</accession>
<dbReference type="Gene3D" id="3.60.40.10">
    <property type="entry name" value="PPM-type phosphatase domain"/>
    <property type="match status" value="1"/>
</dbReference>
<dbReference type="Pfam" id="PF13672">
    <property type="entry name" value="PP2C_2"/>
    <property type="match status" value="1"/>
</dbReference>
<keyword evidence="4" id="KW-1185">Reference proteome</keyword>
<name>A0ABN7BCW9_9HEMI</name>
<dbReference type="InterPro" id="IPR053287">
    <property type="entry name" value="PP2C-like_domain"/>
</dbReference>
<dbReference type="PROSITE" id="PS51746">
    <property type="entry name" value="PPM_2"/>
    <property type="match status" value="1"/>
</dbReference>
<dbReference type="PANTHER" id="PTHR21586">
    <property type="entry name" value="TIPA"/>
    <property type="match status" value="1"/>
</dbReference>
<feature type="region of interest" description="Disordered" evidence="1">
    <location>
        <begin position="1"/>
        <end position="43"/>
    </location>
</feature>
<sequence length="499" mass="53498">MPGFRQKVAGFIQKLANPPDPTVQTPAKKVGLDQKRSPQPRSNDFFVQKYLNEQENEKTAPNIVHGRTPKQLPPVAIGTLSKPVMSAMTGPCGGLTTVNRKRRHLSVSDPDVRFIDTIDDDSPPGARDANSNTSNVNCNLLPSAPEFPVPLQKCESTPNATGLTKMSPGDPVAGVVDWDSPSPTAYGKSISLYERHPVTGVPAGEPIADCFAVVARENSAILVLADGVNWGAKASLAARAAVHGCVDYLNQAVHYHHISSTTDAFVALLRSFNAAHNLILEENGMLTTLTSILVLPLAAPRRYVACACNVGDSLAYVYSHKYGVREITQGSHDVHRMRDMRDALGALGPVDGTNPELANLTCAMTEVDPGDIVFITSDGVSDNLDPVVGKFTGLNGVVAEQRHKLGLFRTEDLLRNGVSGNGPPVKSARALTELMIDFVTRLTSAKRHLLEDADLYPPQAQDANPEVTHRAKRKELSGKLAAIPGKLDHATVVAFTVPS</sequence>
<gene>
    <name evidence="3" type="ORF">NTJ_15039</name>
</gene>
<dbReference type="EMBL" id="AP028922">
    <property type="protein sequence ID" value="BET02221.1"/>
    <property type="molecule type" value="Genomic_DNA"/>
</dbReference>
<evidence type="ECO:0000259" key="2">
    <source>
        <dbReference type="PROSITE" id="PS51746"/>
    </source>
</evidence>
<evidence type="ECO:0000313" key="4">
    <source>
        <dbReference type="Proteomes" id="UP001307889"/>
    </source>
</evidence>